<comment type="caution">
    <text evidence="1">The sequence shown here is derived from an EMBL/GenBank/DDBJ whole genome shotgun (WGS) entry which is preliminary data.</text>
</comment>
<reference evidence="1" key="1">
    <citation type="submission" date="2024-09" db="EMBL/GenBank/DDBJ databases">
        <title>Black Yeasts Isolated from many extreme environments.</title>
        <authorList>
            <person name="Coleine C."/>
            <person name="Stajich J.E."/>
            <person name="Selbmann L."/>
        </authorList>
    </citation>
    <scope>NUCLEOTIDE SEQUENCE</scope>
    <source>
        <strain evidence="1">CCFEE 5737</strain>
    </source>
</reference>
<evidence type="ECO:0000313" key="2">
    <source>
        <dbReference type="Proteomes" id="UP001186974"/>
    </source>
</evidence>
<sequence length="345" mass="39995">LEKPLGLPPGLVSHAEEIRQQDGINRLYRSIDETEKVKKSDRAIYEEGVEALKSEAAEDERARRKYGTDRWNRPSSKEAVPKLYAQIGEIDGYLKTADASDKQVQTKLQENERFIQLLGGSDRDLEHFVPSSRRATMTAAVEREASKLRGCLNEVSRLESRRKRKVEALKIKAKQDDINPDLLREAARLEREYPMQKIEAVQFEDFFEKRLRKYDVDKETVSQEEVEQDAIAQRLREANGTFTTTRRGDSSTKDREKALQSLENAFFKYKEIISNLDAGRKFYNDLAKIVSRFRDDCRNFAYQRRSEASHMEADMTTAMASLSLNQQHLEQQRRADKHNPPYTEP</sequence>
<organism evidence="1 2">
    <name type="scientific">Coniosporium uncinatum</name>
    <dbReference type="NCBI Taxonomy" id="93489"/>
    <lineage>
        <taxon>Eukaryota</taxon>
        <taxon>Fungi</taxon>
        <taxon>Dikarya</taxon>
        <taxon>Ascomycota</taxon>
        <taxon>Pezizomycotina</taxon>
        <taxon>Dothideomycetes</taxon>
        <taxon>Dothideomycetes incertae sedis</taxon>
        <taxon>Coniosporium</taxon>
    </lineage>
</organism>
<evidence type="ECO:0000313" key="1">
    <source>
        <dbReference type="EMBL" id="KAK3067461.1"/>
    </source>
</evidence>
<dbReference type="Proteomes" id="UP001186974">
    <property type="component" value="Unassembled WGS sequence"/>
</dbReference>
<dbReference type="EMBL" id="JAWDJW010005517">
    <property type="protein sequence ID" value="KAK3067461.1"/>
    <property type="molecule type" value="Genomic_DNA"/>
</dbReference>
<name>A0ACC3DFD9_9PEZI</name>
<gene>
    <name evidence="1" type="ORF">LTS18_001114</name>
</gene>
<keyword evidence="2" id="KW-1185">Reference proteome</keyword>
<proteinExistence type="predicted"/>
<feature type="non-terminal residue" evidence="1">
    <location>
        <position position="345"/>
    </location>
</feature>
<accession>A0ACC3DFD9</accession>
<feature type="non-terminal residue" evidence="1">
    <location>
        <position position="1"/>
    </location>
</feature>
<protein>
    <submittedName>
        <fullName evidence="1">Uncharacterized protein</fullName>
    </submittedName>
</protein>